<dbReference type="InterPro" id="IPR008972">
    <property type="entry name" value="Cupredoxin"/>
</dbReference>
<comment type="caution">
    <text evidence="2">The sequence shown here is derived from an EMBL/GenBank/DDBJ whole genome shotgun (WGS) entry which is preliminary data.</text>
</comment>
<dbReference type="PROSITE" id="PS51318">
    <property type="entry name" value="TAT"/>
    <property type="match status" value="1"/>
</dbReference>
<reference evidence="3" key="1">
    <citation type="journal article" date="2019" name="Int. J. Syst. Evol. Microbiol.">
        <title>The Global Catalogue of Microorganisms (GCM) 10K type strain sequencing project: providing services to taxonomists for standard genome sequencing and annotation.</title>
        <authorList>
            <consortium name="The Broad Institute Genomics Platform"/>
            <consortium name="The Broad Institute Genome Sequencing Center for Infectious Disease"/>
            <person name="Wu L."/>
            <person name="Ma J."/>
        </authorList>
    </citation>
    <scope>NUCLEOTIDE SEQUENCE [LARGE SCALE GENOMIC DNA]</scope>
    <source>
        <strain evidence="3">ICMP 19430</strain>
    </source>
</reference>
<dbReference type="InterPro" id="IPR006311">
    <property type="entry name" value="TAT_signal"/>
</dbReference>
<name>A0ABW2RTR6_9NOCA</name>
<organism evidence="2 3">
    <name type="scientific">Rhodococcus daqingensis</name>
    <dbReference type="NCBI Taxonomy" id="2479363"/>
    <lineage>
        <taxon>Bacteria</taxon>
        <taxon>Bacillati</taxon>
        <taxon>Actinomycetota</taxon>
        <taxon>Actinomycetes</taxon>
        <taxon>Mycobacteriales</taxon>
        <taxon>Nocardiaceae</taxon>
        <taxon>Rhodococcus</taxon>
    </lineage>
</organism>
<protein>
    <submittedName>
        <fullName evidence="2">Plastocyanin</fullName>
    </submittedName>
</protein>
<dbReference type="RefSeq" id="WP_378401371.1">
    <property type="nucleotide sequence ID" value="NZ_JBHTCS010000002.1"/>
</dbReference>
<sequence>MPGHTPPPTRRRAARRQAGLAALAVTAGLAAACSSDDGSEHHPDTATVAPDAGSPAIAIENFAYTTPPSVRAGEEIVVRNGAGPEHSVTSDTEGLFDTHVDGNESATFTAPTTPGGYTFHCIYHPEMHSILIVE</sequence>
<feature type="chain" id="PRO_5047068977" evidence="1">
    <location>
        <begin position="33"/>
        <end position="134"/>
    </location>
</feature>
<evidence type="ECO:0000313" key="2">
    <source>
        <dbReference type="EMBL" id="MFC7446838.1"/>
    </source>
</evidence>
<feature type="signal peptide" evidence="1">
    <location>
        <begin position="1"/>
        <end position="32"/>
    </location>
</feature>
<keyword evidence="1" id="KW-0732">Signal</keyword>
<accession>A0ABW2RTR6</accession>
<dbReference type="Gene3D" id="2.60.40.420">
    <property type="entry name" value="Cupredoxins - blue copper proteins"/>
    <property type="match status" value="1"/>
</dbReference>
<proteinExistence type="predicted"/>
<dbReference type="Proteomes" id="UP001596484">
    <property type="component" value="Unassembled WGS sequence"/>
</dbReference>
<evidence type="ECO:0000256" key="1">
    <source>
        <dbReference type="SAM" id="SignalP"/>
    </source>
</evidence>
<dbReference type="SUPFAM" id="SSF49503">
    <property type="entry name" value="Cupredoxins"/>
    <property type="match status" value="1"/>
</dbReference>
<evidence type="ECO:0000313" key="3">
    <source>
        <dbReference type="Proteomes" id="UP001596484"/>
    </source>
</evidence>
<gene>
    <name evidence="2" type="ORF">ACFQS9_02935</name>
</gene>
<dbReference type="EMBL" id="JBHTCS010000002">
    <property type="protein sequence ID" value="MFC7446838.1"/>
    <property type="molecule type" value="Genomic_DNA"/>
</dbReference>
<keyword evidence="3" id="KW-1185">Reference proteome</keyword>